<protein>
    <recommendedName>
        <fullName evidence="7">ATP-dependent (S)-NAD(P)H-hydrate dehydratase</fullName>
        <ecNumber evidence="7">4.2.1.93</ecNumber>
    </recommendedName>
    <alternativeName>
        <fullName evidence="7">ATP-dependent NAD(P)HX dehydratase</fullName>
    </alternativeName>
</protein>
<evidence type="ECO:0000259" key="8">
    <source>
        <dbReference type="PROSITE" id="PS51383"/>
    </source>
</evidence>
<comment type="catalytic activity">
    <reaction evidence="6 7">
        <text>(6S)-NADPHX + ATP = ADP + phosphate + NADPH + H(+)</text>
        <dbReference type="Rhea" id="RHEA:32231"/>
        <dbReference type="ChEBI" id="CHEBI:15378"/>
        <dbReference type="ChEBI" id="CHEBI:30616"/>
        <dbReference type="ChEBI" id="CHEBI:43474"/>
        <dbReference type="ChEBI" id="CHEBI:57783"/>
        <dbReference type="ChEBI" id="CHEBI:64076"/>
        <dbReference type="ChEBI" id="CHEBI:456216"/>
        <dbReference type="EC" id="4.2.1.93"/>
    </reaction>
</comment>
<dbReference type="Gene3D" id="3.40.1190.20">
    <property type="match status" value="1"/>
</dbReference>
<evidence type="ECO:0000313" key="9">
    <source>
        <dbReference type="Proteomes" id="UP001652661"/>
    </source>
</evidence>
<comment type="function">
    <text evidence="7">Catalyzes the dehydration of the S-form of NAD(P)HX at the expense of ATP, which is converted to ADP. Together with NAD(P)HX epimerase, which catalyzes the epimerization of the S- and R-forms, the enzyme allows the repair of both epimers of NAD(P)HX, a damaged form of NAD(P)H that is a result of enzymatic or heat-dependent hydration.</text>
</comment>
<dbReference type="SUPFAM" id="SSF53613">
    <property type="entry name" value="Ribokinase-like"/>
    <property type="match status" value="1"/>
</dbReference>
<dbReference type="EC" id="4.2.1.93" evidence="7"/>
<dbReference type="GeneID" id="108083307"/>
<evidence type="ECO:0000256" key="4">
    <source>
        <dbReference type="ARBA" id="ARBA00023027"/>
    </source>
</evidence>
<feature type="domain" description="YjeF C-terminal" evidence="8">
    <location>
        <begin position="21"/>
        <end position="300"/>
    </location>
</feature>
<evidence type="ECO:0000256" key="7">
    <source>
        <dbReference type="HAMAP-Rule" id="MF_03157"/>
    </source>
</evidence>
<keyword evidence="4 7" id="KW-0520">NAD</keyword>
<name>A0A6P4IZK2_DROKI</name>
<dbReference type="PANTHER" id="PTHR12592:SF0">
    <property type="entry name" value="ATP-DEPENDENT (S)-NAD(P)H-HYDRATE DEHYDRATASE"/>
    <property type="match status" value="1"/>
</dbReference>
<evidence type="ECO:0000256" key="2">
    <source>
        <dbReference type="ARBA" id="ARBA00022840"/>
    </source>
</evidence>
<keyword evidence="5 7" id="KW-0456">Lyase</keyword>
<feature type="binding site" evidence="7">
    <location>
        <begin position="174"/>
        <end position="180"/>
    </location>
    <ligand>
        <name>(6S)-NADPHX</name>
        <dbReference type="ChEBI" id="CHEBI:64076"/>
    </ligand>
</feature>
<evidence type="ECO:0000256" key="5">
    <source>
        <dbReference type="ARBA" id="ARBA00023239"/>
    </source>
</evidence>
<keyword evidence="9" id="KW-1185">Reference proteome</keyword>
<dbReference type="Proteomes" id="UP001652661">
    <property type="component" value="Chromosome 2R"/>
</dbReference>
<evidence type="ECO:0000256" key="3">
    <source>
        <dbReference type="ARBA" id="ARBA00022857"/>
    </source>
</evidence>
<feature type="binding site" evidence="7">
    <location>
        <position position="121"/>
    </location>
    <ligand>
        <name>(6S)-NADPHX</name>
        <dbReference type="ChEBI" id="CHEBI:64076"/>
    </ligand>
</feature>
<sequence>MTYINVSMSAIKEIPVNIPKLLSLFKTVVPKSTSTKYKGQNGRIGVIGGSMEYTGAPYFAAITSMKVGADLAHVFCHSNASAAIKTYSPDLIVHPVLDCDDAVDKILPWLERLHIIVFGPGLGREPKIIETATNLLKLCLNAQKPIVIDADGLFILNDNIDLIYGHSNVILTPNAIEFRRLFGEEVDVKRHKISLLGDGIVILEKGLNDKIYVPENNEIYIMPTGGSGRRCGGQGDLLSGSLATFFYWSLQSNQPNPAYLAACASSYFIKRLNYATFQKLGRSTVASDMISEIYTVFRSDFES</sequence>
<keyword evidence="7" id="KW-0597">Phosphoprotein</keyword>
<dbReference type="InterPro" id="IPR000631">
    <property type="entry name" value="CARKD"/>
</dbReference>
<keyword evidence="1 7" id="KW-0547">Nucleotide-binding</keyword>
<accession>A0A6P4IZK2</accession>
<dbReference type="GO" id="GO:0005524">
    <property type="term" value="F:ATP binding"/>
    <property type="evidence" value="ECO:0007669"/>
    <property type="project" value="UniProtKB-KW"/>
</dbReference>
<evidence type="ECO:0000313" key="10">
    <source>
        <dbReference type="RefSeq" id="XP_017034532.2"/>
    </source>
</evidence>
<dbReference type="AlphaFoldDB" id="A0A6P4IZK2"/>
<proteinExistence type="inferred from homology"/>
<keyword evidence="2 7" id="KW-0067">ATP-binding</keyword>
<dbReference type="GO" id="GO:0047453">
    <property type="term" value="F:ATP-dependent NAD(P)H-hydrate dehydratase activity"/>
    <property type="evidence" value="ECO:0007669"/>
    <property type="project" value="UniProtKB-UniRule"/>
</dbReference>
<dbReference type="PANTHER" id="PTHR12592">
    <property type="entry name" value="ATP-DEPENDENT (S)-NAD(P)H-HYDRATE DEHYDRATASE FAMILY MEMBER"/>
    <property type="match status" value="1"/>
</dbReference>
<comment type="cofactor">
    <cofactor evidence="7">
        <name>Mg(2+)</name>
        <dbReference type="ChEBI" id="CHEBI:18420"/>
    </cofactor>
</comment>
<evidence type="ECO:0000256" key="6">
    <source>
        <dbReference type="ARBA" id="ARBA00047472"/>
    </source>
</evidence>
<dbReference type="HAMAP" id="MF_01965">
    <property type="entry name" value="NADHX_dehydratase"/>
    <property type="match status" value="1"/>
</dbReference>
<dbReference type="Pfam" id="PF01256">
    <property type="entry name" value="Carb_kinase"/>
    <property type="match status" value="1"/>
</dbReference>
<dbReference type="RefSeq" id="XP_017034532.2">
    <property type="nucleotide sequence ID" value="XM_017179043.3"/>
</dbReference>
<feature type="binding site" evidence="7">
    <location>
        <position position="236"/>
    </location>
    <ligand>
        <name>(6S)-NADPHX</name>
        <dbReference type="ChEBI" id="CHEBI:64076"/>
    </ligand>
</feature>
<reference evidence="9" key="1">
    <citation type="submission" date="2025-05" db="UniProtKB">
        <authorList>
            <consortium name="RefSeq"/>
        </authorList>
    </citation>
    <scope>NUCLEOTIDE SEQUENCE [LARGE SCALE GENOMIC DNA]</scope>
    <source>
        <strain evidence="9">14028-0561.14</strain>
    </source>
</reference>
<dbReference type="GO" id="GO:0110051">
    <property type="term" value="P:metabolite repair"/>
    <property type="evidence" value="ECO:0007669"/>
    <property type="project" value="TreeGrafter"/>
</dbReference>
<gene>
    <name evidence="10" type="primary">Naxd</name>
</gene>
<evidence type="ECO:0000256" key="1">
    <source>
        <dbReference type="ARBA" id="ARBA00022741"/>
    </source>
</evidence>
<dbReference type="PROSITE" id="PS51383">
    <property type="entry name" value="YJEF_C_3"/>
    <property type="match status" value="1"/>
</dbReference>
<comment type="similarity">
    <text evidence="7">Belongs to the NnrD/CARKD family.</text>
</comment>
<organism evidence="9 10">
    <name type="scientific">Drosophila kikkawai</name>
    <name type="common">Fruit fly</name>
    <dbReference type="NCBI Taxonomy" id="30033"/>
    <lineage>
        <taxon>Eukaryota</taxon>
        <taxon>Metazoa</taxon>
        <taxon>Ecdysozoa</taxon>
        <taxon>Arthropoda</taxon>
        <taxon>Hexapoda</taxon>
        <taxon>Insecta</taxon>
        <taxon>Pterygota</taxon>
        <taxon>Neoptera</taxon>
        <taxon>Endopterygota</taxon>
        <taxon>Diptera</taxon>
        <taxon>Brachycera</taxon>
        <taxon>Muscomorpha</taxon>
        <taxon>Ephydroidea</taxon>
        <taxon>Drosophilidae</taxon>
        <taxon>Drosophila</taxon>
        <taxon>Sophophora</taxon>
    </lineage>
</organism>
<reference evidence="10" key="2">
    <citation type="submission" date="2025-08" db="UniProtKB">
        <authorList>
            <consortium name="RefSeq"/>
        </authorList>
    </citation>
    <scope>IDENTIFICATION</scope>
    <source>
        <strain evidence="10">14028-0561.14</strain>
        <tissue evidence="10">Whole fly</tissue>
    </source>
</reference>
<feature type="binding site" evidence="7">
    <location>
        <begin position="205"/>
        <end position="209"/>
    </location>
    <ligand>
        <name>ATP</name>
        <dbReference type="ChEBI" id="CHEBI:30616"/>
    </ligand>
</feature>
<feature type="binding site" evidence="7">
    <location>
        <begin position="226"/>
        <end position="235"/>
    </location>
    <ligand>
        <name>ATP</name>
        <dbReference type="ChEBI" id="CHEBI:30616"/>
    </ligand>
</feature>
<dbReference type="OrthoDB" id="8110916at2759"/>
<dbReference type="NCBIfam" id="TIGR00196">
    <property type="entry name" value="yjeF_cterm"/>
    <property type="match status" value="1"/>
</dbReference>
<comment type="catalytic activity">
    <reaction evidence="7">
        <text>(6S)-NADHX + ATP = ADP + phosphate + NADH + H(+)</text>
        <dbReference type="Rhea" id="RHEA:19017"/>
        <dbReference type="ChEBI" id="CHEBI:15378"/>
        <dbReference type="ChEBI" id="CHEBI:30616"/>
        <dbReference type="ChEBI" id="CHEBI:43474"/>
        <dbReference type="ChEBI" id="CHEBI:57945"/>
        <dbReference type="ChEBI" id="CHEBI:64074"/>
        <dbReference type="ChEBI" id="CHEBI:456216"/>
        <dbReference type="EC" id="4.2.1.93"/>
    </reaction>
</comment>
<dbReference type="CDD" id="cd01171">
    <property type="entry name" value="YXKO-related"/>
    <property type="match status" value="1"/>
</dbReference>
<keyword evidence="3" id="KW-0521">NADP</keyword>
<dbReference type="GO" id="GO:0046496">
    <property type="term" value="P:nicotinamide nucleotide metabolic process"/>
    <property type="evidence" value="ECO:0007669"/>
    <property type="project" value="UniProtKB-UniRule"/>
</dbReference>
<dbReference type="InterPro" id="IPR029056">
    <property type="entry name" value="Ribokinase-like"/>
</dbReference>